<comment type="function">
    <text evidence="9">Transcription factor that binds specifically to a 5'-AA[AG]G-3' consensus core sequence.</text>
</comment>
<dbReference type="PROSITE" id="PS01361">
    <property type="entry name" value="ZF_DOF_1"/>
    <property type="match status" value="1"/>
</dbReference>
<feature type="compositionally biased region" description="Low complexity" evidence="10">
    <location>
        <begin position="89"/>
        <end position="126"/>
    </location>
</feature>
<keyword evidence="13" id="KW-1185">Reference proteome</keyword>
<proteinExistence type="predicted"/>
<comment type="caution">
    <text evidence="12">The sequence shown here is derived from an EMBL/GenBank/DDBJ whole genome shotgun (WGS) entry which is preliminary data.</text>
</comment>
<dbReference type="Proteomes" id="UP001318860">
    <property type="component" value="Unassembled WGS sequence"/>
</dbReference>
<evidence type="ECO:0000256" key="8">
    <source>
        <dbReference type="PROSITE-ProRule" id="PRU00071"/>
    </source>
</evidence>
<keyword evidence="1 9" id="KW-0479">Metal-binding</keyword>
<name>A0ABR0WQE1_REHGL</name>
<evidence type="ECO:0000256" key="2">
    <source>
        <dbReference type="ARBA" id="ARBA00022771"/>
    </source>
</evidence>
<evidence type="ECO:0000256" key="10">
    <source>
        <dbReference type="SAM" id="MobiDB-lite"/>
    </source>
</evidence>
<keyword evidence="6 9" id="KW-0804">Transcription</keyword>
<dbReference type="Pfam" id="PF02701">
    <property type="entry name" value="Zn_ribbon_Dof"/>
    <property type="match status" value="1"/>
</dbReference>
<evidence type="ECO:0000256" key="4">
    <source>
        <dbReference type="ARBA" id="ARBA00023015"/>
    </source>
</evidence>
<protein>
    <recommendedName>
        <fullName evidence="9">Dof zinc finger protein</fullName>
    </recommendedName>
</protein>
<dbReference type="PANTHER" id="PTHR31992:SF159">
    <property type="entry name" value="DOF ZINC FINGER PROTEIN"/>
    <property type="match status" value="1"/>
</dbReference>
<evidence type="ECO:0000256" key="1">
    <source>
        <dbReference type="ARBA" id="ARBA00022723"/>
    </source>
</evidence>
<evidence type="ECO:0000256" key="5">
    <source>
        <dbReference type="ARBA" id="ARBA00023125"/>
    </source>
</evidence>
<keyword evidence="2 8" id="KW-0863">Zinc-finger</keyword>
<evidence type="ECO:0000256" key="3">
    <source>
        <dbReference type="ARBA" id="ARBA00022833"/>
    </source>
</evidence>
<evidence type="ECO:0000259" key="11">
    <source>
        <dbReference type="PROSITE" id="PS50884"/>
    </source>
</evidence>
<comment type="subcellular location">
    <subcellularLocation>
        <location evidence="8 9">Nucleus</location>
    </subcellularLocation>
</comment>
<keyword evidence="5 8" id="KW-0238">DNA-binding</keyword>
<reference evidence="12 13" key="1">
    <citation type="journal article" date="2021" name="Comput. Struct. Biotechnol. J.">
        <title>De novo genome assembly of the potent medicinal plant Rehmannia glutinosa using nanopore technology.</title>
        <authorList>
            <person name="Ma L."/>
            <person name="Dong C."/>
            <person name="Song C."/>
            <person name="Wang X."/>
            <person name="Zheng X."/>
            <person name="Niu Y."/>
            <person name="Chen S."/>
            <person name="Feng W."/>
        </authorList>
    </citation>
    <scope>NUCLEOTIDE SEQUENCE [LARGE SCALE GENOMIC DNA]</scope>
    <source>
        <strain evidence="12">DH-2019</strain>
    </source>
</reference>
<evidence type="ECO:0000256" key="6">
    <source>
        <dbReference type="ARBA" id="ARBA00023163"/>
    </source>
</evidence>
<evidence type="ECO:0000256" key="9">
    <source>
        <dbReference type="RuleBase" id="RU369094"/>
    </source>
</evidence>
<dbReference type="PROSITE" id="PS50884">
    <property type="entry name" value="ZF_DOF_2"/>
    <property type="match status" value="1"/>
</dbReference>
<gene>
    <name evidence="12" type="ORF">DH2020_019287</name>
</gene>
<feature type="domain" description="Dof-type" evidence="11">
    <location>
        <begin position="34"/>
        <end position="88"/>
    </location>
</feature>
<keyword evidence="3 9" id="KW-0862">Zinc</keyword>
<dbReference type="InterPro" id="IPR003851">
    <property type="entry name" value="Znf_Dof"/>
</dbReference>
<dbReference type="InterPro" id="IPR045174">
    <property type="entry name" value="Dof"/>
</dbReference>
<sequence>MDSSPITTPSGDEILTCSRPLIERRLRPQHEQALKCPRCESTHTKFCYYNNYSLSQPRYFCKTCRRYWTKGGTLRNIPVGGGCRKNKKVSSNSKKPSSSSTSTDNHNNIINQQNHNNSNNNNNNSNSTDLHLAFPEQLQFSSLHFNGGGNPNFLFENPTPIDFMENKYENLIGGHDGLIMGNGENFGGIMQNPNNNNNFHGNICAPFGLSAFDHGNVNSSTGANIFESCQRFMLPYDQNQIHREVDDVKPNAKILSLEWHEQQQQQACNSDAGKDSFGELEKYKPGSTVLCRRVHAYIRPGEEPRKIHRDTWHYAIGNTNKYANNLQGKVLKQCDEWDWCWKWEDGEYRVWDDRKHVAQLV</sequence>
<keyword evidence="7 8" id="KW-0539">Nucleus</keyword>
<keyword evidence="4 9" id="KW-0805">Transcription regulation</keyword>
<dbReference type="EMBL" id="JABTTQ020000010">
    <property type="protein sequence ID" value="KAK6148375.1"/>
    <property type="molecule type" value="Genomic_DNA"/>
</dbReference>
<evidence type="ECO:0000256" key="7">
    <source>
        <dbReference type="ARBA" id="ARBA00023242"/>
    </source>
</evidence>
<evidence type="ECO:0000313" key="13">
    <source>
        <dbReference type="Proteomes" id="UP001318860"/>
    </source>
</evidence>
<dbReference type="PANTHER" id="PTHR31992">
    <property type="entry name" value="DOF ZINC FINGER PROTEIN DOF1.4-RELATED"/>
    <property type="match status" value="1"/>
</dbReference>
<accession>A0ABR0WQE1</accession>
<organism evidence="12 13">
    <name type="scientific">Rehmannia glutinosa</name>
    <name type="common">Chinese foxglove</name>
    <dbReference type="NCBI Taxonomy" id="99300"/>
    <lineage>
        <taxon>Eukaryota</taxon>
        <taxon>Viridiplantae</taxon>
        <taxon>Streptophyta</taxon>
        <taxon>Embryophyta</taxon>
        <taxon>Tracheophyta</taxon>
        <taxon>Spermatophyta</taxon>
        <taxon>Magnoliopsida</taxon>
        <taxon>eudicotyledons</taxon>
        <taxon>Gunneridae</taxon>
        <taxon>Pentapetalae</taxon>
        <taxon>asterids</taxon>
        <taxon>lamiids</taxon>
        <taxon>Lamiales</taxon>
        <taxon>Orobanchaceae</taxon>
        <taxon>Rehmannieae</taxon>
        <taxon>Rehmannia</taxon>
    </lineage>
</organism>
<evidence type="ECO:0000313" key="12">
    <source>
        <dbReference type="EMBL" id="KAK6148375.1"/>
    </source>
</evidence>
<feature type="region of interest" description="Disordered" evidence="10">
    <location>
        <begin position="79"/>
        <end position="129"/>
    </location>
</feature>